<name>A0A4C1V701_EUMVA</name>
<dbReference type="EMBL" id="BGZK01000288">
    <property type="protein sequence ID" value="GBP34429.1"/>
    <property type="molecule type" value="Genomic_DNA"/>
</dbReference>
<accession>A0A4C1V701</accession>
<dbReference type="AlphaFoldDB" id="A0A4C1V701"/>
<protein>
    <submittedName>
        <fullName evidence="1">Uncharacterized protein</fullName>
    </submittedName>
</protein>
<dbReference type="Proteomes" id="UP000299102">
    <property type="component" value="Unassembled WGS sequence"/>
</dbReference>
<organism evidence="1 2">
    <name type="scientific">Eumeta variegata</name>
    <name type="common">Bagworm moth</name>
    <name type="synonym">Eumeta japonica</name>
    <dbReference type="NCBI Taxonomy" id="151549"/>
    <lineage>
        <taxon>Eukaryota</taxon>
        <taxon>Metazoa</taxon>
        <taxon>Ecdysozoa</taxon>
        <taxon>Arthropoda</taxon>
        <taxon>Hexapoda</taxon>
        <taxon>Insecta</taxon>
        <taxon>Pterygota</taxon>
        <taxon>Neoptera</taxon>
        <taxon>Endopterygota</taxon>
        <taxon>Lepidoptera</taxon>
        <taxon>Glossata</taxon>
        <taxon>Ditrysia</taxon>
        <taxon>Tineoidea</taxon>
        <taxon>Psychidae</taxon>
        <taxon>Oiketicinae</taxon>
        <taxon>Eumeta</taxon>
    </lineage>
</organism>
<evidence type="ECO:0000313" key="1">
    <source>
        <dbReference type="EMBL" id="GBP34429.1"/>
    </source>
</evidence>
<keyword evidence="2" id="KW-1185">Reference proteome</keyword>
<reference evidence="1 2" key="1">
    <citation type="journal article" date="2019" name="Commun. Biol.">
        <title>The bagworm genome reveals a unique fibroin gene that provides high tensile strength.</title>
        <authorList>
            <person name="Kono N."/>
            <person name="Nakamura H."/>
            <person name="Ohtoshi R."/>
            <person name="Tomita M."/>
            <person name="Numata K."/>
            <person name="Arakawa K."/>
        </authorList>
    </citation>
    <scope>NUCLEOTIDE SEQUENCE [LARGE SCALE GENOMIC DNA]</scope>
</reference>
<gene>
    <name evidence="1" type="ORF">EVAR_25032_1</name>
</gene>
<sequence length="104" mass="11945">MGFLPAPRVTHALWSRCGRSLPPLMTMRSCALHTLDHSTENISNRSTPSRKKTTIISAAWCGSCWERTIRIIKYFLWRNRDKDGIETAFVQSRGNSINWKIPVL</sequence>
<evidence type="ECO:0000313" key="2">
    <source>
        <dbReference type="Proteomes" id="UP000299102"/>
    </source>
</evidence>
<comment type="caution">
    <text evidence="1">The sequence shown here is derived from an EMBL/GenBank/DDBJ whole genome shotgun (WGS) entry which is preliminary data.</text>
</comment>
<proteinExistence type="predicted"/>